<organism evidence="1 2">
    <name type="scientific">Bradyrhizobium xenonodulans</name>
    <dbReference type="NCBI Taxonomy" id="2736875"/>
    <lineage>
        <taxon>Bacteria</taxon>
        <taxon>Pseudomonadati</taxon>
        <taxon>Pseudomonadota</taxon>
        <taxon>Alphaproteobacteria</taxon>
        <taxon>Hyphomicrobiales</taxon>
        <taxon>Nitrobacteraceae</taxon>
        <taxon>Bradyrhizobium</taxon>
    </lineage>
</organism>
<proteinExistence type="predicted"/>
<sequence>MKRSPEELRNNQGVAQWKSSWDVAPGSFSPASWLRATGQCGDKEPQRVSLLLKLIEPDPRHSLLKRALSHGSQAFGLVNNNLWYRLPNRALQSAFPDDSIPEAALRDPRAVKRERCPATAIKSIIAYVSAPLSPTSNETRQCDDPLGFGCSA</sequence>
<dbReference type="RefSeq" id="WP_270162978.1">
    <property type="nucleotide sequence ID" value="NZ_CP089391.1"/>
</dbReference>
<dbReference type="EMBL" id="CP089391">
    <property type="protein sequence ID" value="WBL77688.1"/>
    <property type="molecule type" value="Genomic_DNA"/>
</dbReference>
<name>A0ABY7MJF0_9BRAD</name>
<dbReference type="Proteomes" id="UP001179614">
    <property type="component" value="Chromosome"/>
</dbReference>
<keyword evidence="2" id="KW-1185">Reference proteome</keyword>
<protein>
    <submittedName>
        <fullName evidence="1">Uncharacterized protein</fullName>
    </submittedName>
</protein>
<accession>A0ABY7MJF0</accession>
<evidence type="ECO:0000313" key="1">
    <source>
        <dbReference type="EMBL" id="WBL77688.1"/>
    </source>
</evidence>
<reference evidence="1" key="1">
    <citation type="submission" date="2021-12" db="EMBL/GenBank/DDBJ databases">
        <title>Bradyrhizobium xenonodulans sp. nov.</title>
        <authorList>
            <person name="Claassens R."/>
            <person name="Venter S.N."/>
            <person name="Beukes C.W."/>
            <person name="Stepkowski T."/>
            <person name="Steenkamp E.T."/>
        </authorList>
    </citation>
    <scope>NUCLEOTIDE SEQUENCE</scope>
    <source>
        <strain evidence="1">14AB</strain>
    </source>
</reference>
<gene>
    <name evidence="1" type="ORF">I3J27_32490</name>
</gene>
<evidence type="ECO:0000313" key="2">
    <source>
        <dbReference type="Proteomes" id="UP001179614"/>
    </source>
</evidence>